<protein>
    <submittedName>
        <fullName evidence="1">Uncharacterized protein</fullName>
    </submittedName>
</protein>
<evidence type="ECO:0000313" key="2">
    <source>
        <dbReference type="Proteomes" id="UP000295135"/>
    </source>
</evidence>
<dbReference type="InterPro" id="IPR027417">
    <property type="entry name" value="P-loop_NTPase"/>
</dbReference>
<dbReference type="Pfam" id="PF05673">
    <property type="entry name" value="DUF815"/>
    <property type="match status" value="1"/>
</dbReference>
<dbReference type="SUPFAM" id="SSF52540">
    <property type="entry name" value="P-loop containing nucleoside triphosphate hydrolases"/>
    <property type="match status" value="1"/>
</dbReference>
<accession>A0A4R3JR40</accession>
<organism evidence="1 2">
    <name type="scientific">Sulfuritortus calidifontis</name>
    <dbReference type="NCBI Taxonomy" id="1914471"/>
    <lineage>
        <taxon>Bacteria</taxon>
        <taxon>Pseudomonadati</taxon>
        <taxon>Pseudomonadota</taxon>
        <taxon>Betaproteobacteria</taxon>
        <taxon>Nitrosomonadales</taxon>
        <taxon>Thiobacillaceae</taxon>
        <taxon>Sulfuritortus</taxon>
    </lineage>
</organism>
<reference evidence="1 2" key="1">
    <citation type="submission" date="2019-03" db="EMBL/GenBank/DDBJ databases">
        <title>Genomic Encyclopedia of Type Strains, Phase IV (KMG-IV): sequencing the most valuable type-strain genomes for metagenomic binning, comparative biology and taxonomic classification.</title>
        <authorList>
            <person name="Goeker M."/>
        </authorList>
    </citation>
    <scope>NUCLEOTIDE SEQUENCE [LARGE SCALE GENOMIC DNA]</scope>
    <source>
        <strain evidence="1 2">DSM 103923</strain>
    </source>
</reference>
<dbReference type="Proteomes" id="UP000295135">
    <property type="component" value="Unassembled WGS sequence"/>
</dbReference>
<sequence>MTIMNDPLSQFLARAETLLHRLDAWLPPAAPAIDWKKTLAARWQRHFQHGALLPVVAPQLVAWKSLRGIDEQKRELDRNTRQFVAGLPANNALLSGSRGCGKSSLVRAMLGRHAKQGLRLIEVDRADLVHLPEIAAAIAGQPYRFLVFCDDLSFEADDPAYKALKAALDGSIAGAPENMLIYATSNRRHLMPEFFSENAEASRHGGEVHPGESTEEKLSLADRFGLWLSFFPFDQDAYLDIVESWVVALGGEVDATMRREALQWAILRGGRSGRVARQFAADWVGRRGLKK</sequence>
<dbReference type="AlphaFoldDB" id="A0A4R3JR40"/>
<proteinExistence type="predicted"/>
<evidence type="ECO:0000313" key="1">
    <source>
        <dbReference type="EMBL" id="TCS69456.1"/>
    </source>
</evidence>
<comment type="caution">
    <text evidence="1">The sequence shown here is derived from an EMBL/GenBank/DDBJ whole genome shotgun (WGS) entry which is preliminary data.</text>
</comment>
<dbReference type="PANTHER" id="PTHR42935">
    <property type="entry name" value="SLR0930 PROTEIN"/>
    <property type="match status" value="1"/>
</dbReference>
<dbReference type="EMBL" id="SLZY01000020">
    <property type="protein sequence ID" value="TCS69456.1"/>
    <property type="molecule type" value="Genomic_DNA"/>
</dbReference>
<dbReference type="PANTHER" id="PTHR42935:SF1">
    <property type="entry name" value="SLR0930 PROTEIN"/>
    <property type="match status" value="1"/>
</dbReference>
<gene>
    <name evidence="1" type="ORF">EDC61_12017</name>
</gene>
<dbReference type="InterPro" id="IPR008533">
    <property type="entry name" value="DUF815"/>
</dbReference>
<name>A0A4R3JR40_9PROT</name>
<keyword evidence="2" id="KW-1185">Reference proteome</keyword>
<dbReference type="Gene3D" id="3.40.50.300">
    <property type="entry name" value="P-loop containing nucleotide triphosphate hydrolases"/>
    <property type="match status" value="1"/>
</dbReference>